<feature type="non-terminal residue" evidence="2">
    <location>
        <position position="1"/>
    </location>
</feature>
<comment type="caution">
    <text evidence="2">The sequence shown here is derived from an EMBL/GenBank/DDBJ whole genome shotgun (WGS) entry which is preliminary data.</text>
</comment>
<dbReference type="EMBL" id="LCHM01000027">
    <property type="protein sequence ID" value="KKT37333.1"/>
    <property type="molecule type" value="Genomic_DNA"/>
</dbReference>
<keyword evidence="1" id="KW-0812">Transmembrane</keyword>
<organism evidence="2 3">
    <name type="scientific">Candidatus Gottesmanbacteria bacterium GW2011_GWB1_44_11c</name>
    <dbReference type="NCBI Taxonomy" id="1618447"/>
    <lineage>
        <taxon>Bacteria</taxon>
        <taxon>Candidatus Gottesmaniibacteriota</taxon>
    </lineage>
</organism>
<keyword evidence="1" id="KW-1133">Transmembrane helix</keyword>
<feature type="transmembrane region" description="Helical" evidence="1">
    <location>
        <begin position="36"/>
        <end position="58"/>
    </location>
</feature>
<accession>A0A0G1GSU5</accession>
<protein>
    <submittedName>
        <fullName evidence="2">Uncharacterized protein</fullName>
    </submittedName>
</protein>
<keyword evidence="1" id="KW-0472">Membrane</keyword>
<dbReference type="Proteomes" id="UP000034617">
    <property type="component" value="Unassembled WGS sequence"/>
</dbReference>
<reference evidence="2 3" key="1">
    <citation type="journal article" date="2015" name="Nature">
        <title>rRNA introns, odd ribosomes, and small enigmatic genomes across a large radiation of phyla.</title>
        <authorList>
            <person name="Brown C.T."/>
            <person name="Hug L.A."/>
            <person name="Thomas B.C."/>
            <person name="Sharon I."/>
            <person name="Castelle C.J."/>
            <person name="Singh A."/>
            <person name="Wilkins M.J."/>
            <person name="Williams K.H."/>
            <person name="Banfield J.F."/>
        </authorList>
    </citation>
    <scope>NUCLEOTIDE SEQUENCE [LARGE SCALE GENOMIC DNA]</scope>
</reference>
<dbReference type="AlphaFoldDB" id="A0A0G1GSU5"/>
<evidence type="ECO:0000313" key="3">
    <source>
        <dbReference type="Proteomes" id="UP000034617"/>
    </source>
</evidence>
<evidence type="ECO:0000256" key="1">
    <source>
        <dbReference type="SAM" id="Phobius"/>
    </source>
</evidence>
<name>A0A0G1GSU5_9BACT</name>
<proteinExistence type="predicted"/>
<evidence type="ECO:0000313" key="2">
    <source>
        <dbReference type="EMBL" id="KKT37333.1"/>
    </source>
</evidence>
<gene>
    <name evidence="2" type="ORF">UW22_C0027G0001</name>
</gene>
<sequence length="86" mass="10059">TMIGAWIITTLLTEVPNTFSWEWIYYNIPFTTSEILKINVVIFTMGWFFLVFAPVRFIDFVRLIFRLDDGVREKYNRGIPSGCGIS</sequence>